<name>A0AAN8N3Y3_9PEZI</name>
<dbReference type="EMBL" id="JAVHNR010000005">
    <property type="protein sequence ID" value="KAK6342542.1"/>
    <property type="molecule type" value="Genomic_DNA"/>
</dbReference>
<feature type="chain" id="PRO_5043048988" evidence="1">
    <location>
        <begin position="25"/>
        <end position="197"/>
    </location>
</feature>
<evidence type="ECO:0000313" key="2">
    <source>
        <dbReference type="EMBL" id="KAK6342542.1"/>
    </source>
</evidence>
<keyword evidence="3" id="KW-1185">Reference proteome</keyword>
<gene>
    <name evidence="2" type="ORF">TWF718_007946</name>
</gene>
<protein>
    <submittedName>
        <fullName evidence="2">Uncharacterized protein</fullName>
    </submittedName>
</protein>
<evidence type="ECO:0000256" key="1">
    <source>
        <dbReference type="SAM" id="SignalP"/>
    </source>
</evidence>
<evidence type="ECO:0000313" key="3">
    <source>
        <dbReference type="Proteomes" id="UP001313282"/>
    </source>
</evidence>
<dbReference type="Proteomes" id="UP001313282">
    <property type="component" value="Unassembled WGS sequence"/>
</dbReference>
<keyword evidence="1" id="KW-0732">Signal</keyword>
<organism evidence="2 3">
    <name type="scientific">Orbilia javanica</name>
    <dbReference type="NCBI Taxonomy" id="47235"/>
    <lineage>
        <taxon>Eukaryota</taxon>
        <taxon>Fungi</taxon>
        <taxon>Dikarya</taxon>
        <taxon>Ascomycota</taxon>
        <taxon>Pezizomycotina</taxon>
        <taxon>Orbiliomycetes</taxon>
        <taxon>Orbiliales</taxon>
        <taxon>Orbiliaceae</taxon>
        <taxon>Orbilia</taxon>
    </lineage>
</organism>
<dbReference type="AlphaFoldDB" id="A0AAN8N3Y3"/>
<accession>A0AAN8N3Y3</accession>
<reference evidence="2 3" key="1">
    <citation type="submission" date="2019-10" db="EMBL/GenBank/DDBJ databases">
        <authorList>
            <person name="Palmer J.M."/>
        </authorList>
    </citation>
    <scope>NUCLEOTIDE SEQUENCE [LARGE SCALE GENOMIC DNA]</scope>
    <source>
        <strain evidence="2 3">TWF718</strain>
    </source>
</reference>
<proteinExistence type="predicted"/>
<feature type="signal peptide" evidence="1">
    <location>
        <begin position="1"/>
        <end position="24"/>
    </location>
</feature>
<sequence length="197" mass="21677">MYFLKKALAATIFVFSLQTTPVVGQSASIVRSYIKTELKIAQNLNPLNIVSQVNFLTRAVKLADGQFKDKLPRFNEEDTKEIEKEFLSFADEAIDALATFTKKTRPMANAGETFQKALKPFVGLESSLKTYLSQLLDTIPGASESVIVSIQLLQDSVGGVVLLFQNAGEGATRAHEEGSNIVIDSYKRSKTVKIIIE</sequence>
<comment type="caution">
    <text evidence="2">The sequence shown here is derived from an EMBL/GenBank/DDBJ whole genome shotgun (WGS) entry which is preliminary data.</text>
</comment>